<evidence type="ECO:0000313" key="6">
    <source>
        <dbReference type="EMBL" id="KAG8223438.1"/>
    </source>
</evidence>
<dbReference type="PANTHER" id="PTHR46858:SF5">
    <property type="entry name" value="E3 UBIQUITIN-PROTEIN LIGASE APD1-RELATED"/>
    <property type="match status" value="1"/>
</dbReference>
<dbReference type="OrthoDB" id="24526at2759"/>
<sequence length="356" mass="40137">MSLNNNGAGATTSTYSSDLQKQTEEEDYCSSVSLKRQREDSCDMSVSSKRRRSVELYISIPKKQPVLSGDESVYSIQGWETELCQDTPDTSTDSSGDLDSERDGPALEFEVASLSSVMENPFGRIRCGSSGNPFCRIRYGSSDTSTDSDDNIKLIGMVVEVKEDKAFWGDDSNTEFNASYSDQEIPRGDYWTCLRCKCLNKPIHRFCSKCCMVRKTWFPPRPRRKRRKNNNGLPRKWNKLDTNRNKPCMQSDSECLSSMESMEYSVNTNSERVKSLFYSERTKESKDDAQTADVVSALNNDMCITCMERPKNAVFVHGSIGHLCCCYQCAKKVWSSSGKCPVCSRKTNSVVKTFLA</sequence>
<dbReference type="Gene3D" id="2.30.30.380">
    <property type="entry name" value="Zn-finger domain of Sec23/24"/>
    <property type="match status" value="1"/>
</dbReference>
<dbReference type="InterPro" id="IPR036443">
    <property type="entry name" value="Znf_RanBP2_sf"/>
</dbReference>
<feature type="region of interest" description="Disordered" evidence="4">
    <location>
        <begin position="1"/>
        <end position="46"/>
    </location>
</feature>
<feature type="domain" description="RanBP2-type" evidence="5">
    <location>
        <begin position="191"/>
        <end position="210"/>
    </location>
</feature>
<dbReference type="Pfam" id="PF13920">
    <property type="entry name" value="zf-C3HC4_3"/>
    <property type="match status" value="1"/>
</dbReference>
<dbReference type="CDD" id="cd16646">
    <property type="entry name" value="mRING-HC-C2H2C4_MDM2-like"/>
    <property type="match status" value="1"/>
</dbReference>
<keyword evidence="2" id="KW-0863">Zinc-finger</keyword>
<dbReference type="SUPFAM" id="SSF90209">
    <property type="entry name" value="Ran binding protein zinc finger-like"/>
    <property type="match status" value="1"/>
</dbReference>
<organism evidence="6 7">
    <name type="scientific">Ladona fulva</name>
    <name type="common">Scarce chaser dragonfly</name>
    <name type="synonym">Libellula fulva</name>
    <dbReference type="NCBI Taxonomy" id="123851"/>
    <lineage>
        <taxon>Eukaryota</taxon>
        <taxon>Metazoa</taxon>
        <taxon>Ecdysozoa</taxon>
        <taxon>Arthropoda</taxon>
        <taxon>Hexapoda</taxon>
        <taxon>Insecta</taxon>
        <taxon>Pterygota</taxon>
        <taxon>Palaeoptera</taxon>
        <taxon>Odonata</taxon>
        <taxon>Epiprocta</taxon>
        <taxon>Anisoptera</taxon>
        <taxon>Libelluloidea</taxon>
        <taxon>Libellulidae</taxon>
        <taxon>Ladona</taxon>
    </lineage>
</organism>
<proteinExistence type="predicted"/>
<comment type="caution">
    <text evidence="6">The sequence shown here is derived from an EMBL/GenBank/DDBJ whole genome shotgun (WGS) entry which is preliminary data.</text>
</comment>
<keyword evidence="7" id="KW-1185">Reference proteome</keyword>
<feature type="compositionally biased region" description="Low complexity" evidence="4">
    <location>
        <begin position="86"/>
        <end position="97"/>
    </location>
</feature>
<dbReference type="GO" id="GO:0061630">
    <property type="term" value="F:ubiquitin protein ligase activity"/>
    <property type="evidence" value="ECO:0007669"/>
    <property type="project" value="TreeGrafter"/>
</dbReference>
<evidence type="ECO:0000259" key="5">
    <source>
        <dbReference type="PROSITE" id="PS01358"/>
    </source>
</evidence>
<feature type="compositionally biased region" description="Polar residues" evidence="4">
    <location>
        <begin position="1"/>
        <end position="20"/>
    </location>
</feature>
<name>A0A8K0K017_LADFU</name>
<dbReference type="GO" id="GO:0008270">
    <property type="term" value="F:zinc ion binding"/>
    <property type="evidence" value="ECO:0007669"/>
    <property type="project" value="UniProtKB-KW"/>
</dbReference>
<dbReference type="GO" id="GO:0016567">
    <property type="term" value="P:protein ubiquitination"/>
    <property type="evidence" value="ECO:0007669"/>
    <property type="project" value="TreeGrafter"/>
</dbReference>
<feature type="region of interest" description="Disordered" evidence="4">
    <location>
        <begin position="82"/>
        <end position="103"/>
    </location>
</feature>
<evidence type="ECO:0000313" key="7">
    <source>
        <dbReference type="Proteomes" id="UP000792457"/>
    </source>
</evidence>
<gene>
    <name evidence="6" type="ORF">J437_LFUL005266</name>
</gene>
<evidence type="ECO:0000256" key="3">
    <source>
        <dbReference type="ARBA" id="ARBA00022833"/>
    </source>
</evidence>
<dbReference type="InterPro" id="IPR013083">
    <property type="entry name" value="Znf_RING/FYVE/PHD"/>
</dbReference>
<dbReference type="AlphaFoldDB" id="A0A8K0K017"/>
<evidence type="ECO:0000256" key="2">
    <source>
        <dbReference type="ARBA" id="ARBA00022771"/>
    </source>
</evidence>
<keyword evidence="3" id="KW-0862">Zinc</keyword>
<dbReference type="PROSITE" id="PS01358">
    <property type="entry name" value="ZF_RANBP2_1"/>
    <property type="match status" value="1"/>
</dbReference>
<accession>A0A8K0K017</accession>
<dbReference type="GO" id="GO:0010468">
    <property type="term" value="P:regulation of gene expression"/>
    <property type="evidence" value="ECO:0007669"/>
    <property type="project" value="TreeGrafter"/>
</dbReference>
<reference evidence="6" key="2">
    <citation type="submission" date="2017-10" db="EMBL/GenBank/DDBJ databases">
        <title>Ladona fulva Genome sequencing and assembly.</title>
        <authorList>
            <person name="Murali S."/>
            <person name="Richards S."/>
            <person name="Bandaranaike D."/>
            <person name="Bellair M."/>
            <person name="Blankenburg K."/>
            <person name="Chao H."/>
            <person name="Dinh H."/>
            <person name="Doddapaneni H."/>
            <person name="Dugan-Rocha S."/>
            <person name="Elkadiri S."/>
            <person name="Gnanaolivu R."/>
            <person name="Hernandez B."/>
            <person name="Skinner E."/>
            <person name="Javaid M."/>
            <person name="Lee S."/>
            <person name="Li M."/>
            <person name="Ming W."/>
            <person name="Munidasa M."/>
            <person name="Muniz J."/>
            <person name="Nguyen L."/>
            <person name="Hughes D."/>
            <person name="Osuji N."/>
            <person name="Pu L.-L."/>
            <person name="Puazo M."/>
            <person name="Qu C."/>
            <person name="Quiroz J."/>
            <person name="Raj R."/>
            <person name="Weissenberger G."/>
            <person name="Xin Y."/>
            <person name="Zou X."/>
            <person name="Han Y."/>
            <person name="Worley K."/>
            <person name="Muzny D."/>
            <person name="Gibbs R."/>
        </authorList>
    </citation>
    <scope>NUCLEOTIDE SEQUENCE</scope>
    <source>
        <strain evidence="6">Sampled in the wild</strain>
    </source>
</reference>
<evidence type="ECO:0000256" key="4">
    <source>
        <dbReference type="SAM" id="MobiDB-lite"/>
    </source>
</evidence>
<dbReference type="EMBL" id="KZ308160">
    <property type="protein sequence ID" value="KAG8223438.1"/>
    <property type="molecule type" value="Genomic_DNA"/>
</dbReference>
<dbReference type="GO" id="GO:0043066">
    <property type="term" value="P:negative regulation of apoptotic process"/>
    <property type="evidence" value="ECO:0007669"/>
    <property type="project" value="TreeGrafter"/>
</dbReference>
<dbReference type="InterPro" id="IPR001876">
    <property type="entry name" value="Znf_RanBP2"/>
</dbReference>
<protein>
    <recommendedName>
        <fullName evidence="5">RanBP2-type domain-containing protein</fullName>
    </recommendedName>
</protein>
<dbReference type="Gene3D" id="3.30.40.10">
    <property type="entry name" value="Zinc/RING finger domain, C3HC4 (zinc finger)"/>
    <property type="match status" value="1"/>
</dbReference>
<keyword evidence="1" id="KW-0479">Metal-binding</keyword>
<reference evidence="6" key="1">
    <citation type="submission" date="2013-04" db="EMBL/GenBank/DDBJ databases">
        <authorList>
            <person name="Qu J."/>
            <person name="Murali S.C."/>
            <person name="Bandaranaike D."/>
            <person name="Bellair M."/>
            <person name="Blankenburg K."/>
            <person name="Chao H."/>
            <person name="Dinh H."/>
            <person name="Doddapaneni H."/>
            <person name="Downs B."/>
            <person name="Dugan-Rocha S."/>
            <person name="Elkadiri S."/>
            <person name="Gnanaolivu R.D."/>
            <person name="Hernandez B."/>
            <person name="Javaid M."/>
            <person name="Jayaseelan J.C."/>
            <person name="Lee S."/>
            <person name="Li M."/>
            <person name="Ming W."/>
            <person name="Munidasa M."/>
            <person name="Muniz J."/>
            <person name="Nguyen L."/>
            <person name="Ongeri F."/>
            <person name="Osuji N."/>
            <person name="Pu L.-L."/>
            <person name="Puazo M."/>
            <person name="Qu C."/>
            <person name="Quiroz J."/>
            <person name="Raj R."/>
            <person name="Weissenberger G."/>
            <person name="Xin Y."/>
            <person name="Zou X."/>
            <person name="Han Y."/>
            <person name="Richards S."/>
            <person name="Worley K."/>
            <person name="Muzny D."/>
            <person name="Gibbs R."/>
        </authorList>
    </citation>
    <scope>NUCLEOTIDE SEQUENCE</scope>
    <source>
        <strain evidence="6">Sampled in the wild</strain>
    </source>
</reference>
<dbReference type="Proteomes" id="UP000792457">
    <property type="component" value="Unassembled WGS sequence"/>
</dbReference>
<evidence type="ECO:0000256" key="1">
    <source>
        <dbReference type="ARBA" id="ARBA00022723"/>
    </source>
</evidence>
<dbReference type="PANTHER" id="PTHR46858">
    <property type="entry name" value="OS05G0521000 PROTEIN"/>
    <property type="match status" value="1"/>
</dbReference>